<sequence>MQGLDLRLSSSLDLPRQNCRPCTFSLAHGLAATAPIVGLLLQEKSLRGGQIPDADCRSSTVPANESARSVWSINSWA</sequence>
<gene>
    <name evidence="1" type="ORF">HETIRDRAFT_410302</name>
</gene>
<accession>W4K161</accession>
<proteinExistence type="predicted"/>
<organism evidence="1 2">
    <name type="scientific">Heterobasidion irregulare (strain TC 32-1)</name>
    <dbReference type="NCBI Taxonomy" id="747525"/>
    <lineage>
        <taxon>Eukaryota</taxon>
        <taxon>Fungi</taxon>
        <taxon>Dikarya</taxon>
        <taxon>Basidiomycota</taxon>
        <taxon>Agaricomycotina</taxon>
        <taxon>Agaricomycetes</taxon>
        <taxon>Russulales</taxon>
        <taxon>Bondarzewiaceae</taxon>
        <taxon>Heterobasidion</taxon>
        <taxon>Heterobasidion annosum species complex</taxon>
    </lineage>
</organism>
<evidence type="ECO:0000313" key="1">
    <source>
        <dbReference type="EMBL" id="ETW79459.1"/>
    </source>
</evidence>
<dbReference type="HOGENOM" id="CLU_2638356_0_0_1"/>
<keyword evidence="2" id="KW-1185">Reference proteome</keyword>
<evidence type="ECO:0000313" key="2">
    <source>
        <dbReference type="Proteomes" id="UP000030671"/>
    </source>
</evidence>
<reference evidence="1 2" key="1">
    <citation type="journal article" date="2012" name="New Phytol.">
        <title>Insight into trade-off between wood decay and parasitism from the genome of a fungal forest pathogen.</title>
        <authorList>
            <person name="Olson A."/>
            <person name="Aerts A."/>
            <person name="Asiegbu F."/>
            <person name="Belbahri L."/>
            <person name="Bouzid O."/>
            <person name="Broberg A."/>
            <person name="Canback B."/>
            <person name="Coutinho P.M."/>
            <person name="Cullen D."/>
            <person name="Dalman K."/>
            <person name="Deflorio G."/>
            <person name="van Diepen L.T."/>
            <person name="Dunand C."/>
            <person name="Duplessis S."/>
            <person name="Durling M."/>
            <person name="Gonthier P."/>
            <person name="Grimwood J."/>
            <person name="Fossdal C.G."/>
            <person name="Hansson D."/>
            <person name="Henrissat B."/>
            <person name="Hietala A."/>
            <person name="Himmelstrand K."/>
            <person name="Hoffmeister D."/>
            <person name="Hogberg N."/>
            <person name="James T.Y."/>
            <person name="Karlsson M."/>
            <person name="Kohler A."/>
            <person name="Kues U."/>
            <person name="Lee Y.H."/>
            <person name="Lin Y.C."/>
            <person name="Lind M."/>
            <person name="Lindquist E."/>
            <person name="Lombard V."/>
            <person name="Lucas S."/>
            <person name="Lunden K."/>
            <person name="Morin E."/>
            <person name="Murat C."/>
            <person name="Park J."/>
            <person name="Raffaello T."/>
            <person name="Rouze P."/>
            <person name="Salamov A."/>
            <person name="Schmutz J."/>
            <person name="Solheim H."/>
            <person name="Stahlberg J."/>
            <person name="Velez H."/>
            <person name="de Vries R.P."/>
            <person name="Wiebenga A."/>
            <person name="Woodward S."/>
            <person name="Yakovlev I."/>
            <person name="Garbelotto M."/>
            <person name="Martin F."/>
            <person name="Grigoriev I.V."/>
            <person name="Stenlid J."/>
        </authorList>
    </citation>
    <scope>NUCLEOTIDE SEQUENCE [LARGE SCALE GENOMIC DNA]</scope>
    <source>
        <strain evidence="1 2">TC 32-1</strain>
    </source>
</reference>
<dbReference type="Proteomes" id="UP000030671">
    <property type="component" value="Unassembled WGS sequence"/>
</dbReference>
<dbReference type="AlphaFoldDB" id="W4K161"/>
<dbReference type="GeneID" id="20672854"/>
<protein>
    <submittedName>
        <fullName evidence="1">Uncharacterized protein</fullName>
    </submittedName>
</protein>
<dbReference type="InParanoid" id="W4K161"/>
<dbReference type="KEGG" id="hir:HETIRDRAFT_410302"/>
<dbReference type="EMBL" id="KI925460">
    <property type="protein sequence ID" value="ETW79459.1"/>
    <property type="molecule type" value="Genomic_DNA"/>
</dbReference>
<name>W4K161_HETIT</name>
<dbReference type="RefSeq" id="XP_009548046.1">
    <property type="nucleotide sequence ID" value="XM_009549751.1"/>
</dbReference>